<feature type="compositionally biased region" description="Acidic residues" evidence="1">
    <location>
        <begin position="128"/>
        <end position="140"/>
    </location>
</feature>
<name>A0ABV8UFT3_9PROT</name>
<evidence type="ECO:0000313" key="3">
    <source>
        <dbReference type="Proteomes" id="UP001595776"/>
    </source>
</evidence>
<evidence type="ECO:0000256" key="1">
    <source>
        <dbReference type="SAM" id="MobiDB-lite"/>
    </source>
</evidence>
<keyword evidence="3" id="KW-1185">Reference proteome</keyword>
<evidence type="ECO:0000313" key="2">
    <source>
        <dbReference type="EMBL" id="MFC4349725.1"/>
    </source>
</evidence>
<reference evidence="3" key="1">
    <citation type="journal article" date="2019" name="Int. J. Syst. Evol. Microbiol.">
        <title>The Global Catalogue of Microorganisms (GCM) 10K type strain sequencing project: providing services to taxonomists for standard genome sequencing and annotation.</title>
        <authorList>
            <consortium name="The Broad Institute Genomics Platform"/>
            <consortium name="The Broad Institute Genome Sequencing Center for Infectious Disease"/>
            <person name="Wu L."/>
            <person name="Ma J."/>
        </authorList>
    </citation>
    <scope>NUCLEOTIDE SEQUENCE [LARGE SCALE GENOMIC DNA]</scope>
    <source>
        <strain evidence="3">CGMCC 1.15304</strain>
    </source>
</reference>
<feature type="compositionally biased region" description="Acidic residues" evidence="1">
    <location>
        <begin position="152"/>
        <end position="161"/>
    </location>
</feature>
<accession>A0ABV8UFT3</accession>
<gene>
    <name evidence="2" type="ORF">ACFO5Q_17875</name>
</gene>
<dbReference type="EMBL" id="JBHSCR010000035">
    <property type="protein sequence ID" value="MFC4349725.1"/>
    <property type="molecule type" value="Genomic_DNA"/>
</dbReference>
<protein>
    <submittedName>
        <fullName evidence="2">Uncharacterized protein</fullName>
    </submittedName>
</protein>
<dbReference type="RefSeq" id="WP_068145086.1">
    <property type="nucleotide sequence ID" value="NZ_JBHSCR010000035.1"/>
</dbReference>
<sequence>MSNNQNKDGDFLARRRQLLKLGAAGVPMVLTLKASATQPIHSALDCAFVIHDTVKILVDADGKAWMGDGNIREKNGKYKSQDIEQFKNNADYVFPEYTVPERFRPDECETGGGDDDGGRGNDCGWGNDIDDPVGDNDDQDSCNADPPRETPWFEEEGEDGEPGNRPNGYSGNGNDWRHGGGHGGGSGDDDDDGGGNGGWTDCYKVYEIDRNTTITPSDYLNGNGNWSLNGPTGLYLLLAGKYLDTYGNDGGFPGISCLLSILNYLEMQ</sequence>
<proteinExistence type="predicted"/>
<comment type="caution">
    <text evidence="2">The sequence shown here is derived from an EMBL/GenBank/DDBJ whole genome shotgun (WGS) entry which is preliminary data.</text>
</comment>
<organism evidence="2 3">
    <name type="scientific">Kordiimonas lipolytica</name>
    <dbReference type="NCBI Taxonomy" id="1662421"/>
    <lineage>
        <taxon>Bacteria</taxon>
        <taxon>Pseudomonadati</taxon>
        <taxon>Pseudomonadota</taxon>
        <taxon>Alphaproteobacteria</taxon>
        <taxon>Kordiimonadales</taxon>
        <taxon>Kordiimonadaceae</taxon>
        <taxon>Kordiimonas</taxon>
    </lineage>
</organism>
<dbReference type="Proteomes" id="UP001595776">
    <property type="component" value="Unassembled WGS sequence"/>
</dbReference>
<feature type="region of interest" description="Disordered" evidence="1">
    <location>
        <begin position="97"/>
        <end position="194"/>
    </location>
</feature>